<dbReference type="SUPFAM" id="SSF55681">
    <property type="entry name" value="Class II aaRS and biotin synthetases"/>
    <property type="match status" value="1"/>
</dbReference>
<dbReference type="InterPro" id="IPR045864">
    <property type="entry name" value="aa-tRNA-synth_II/BPL/LPL"/>
</dbReference>
<dbReference type="PANTHER" id="PTHR43679">
    <property type="entry name" value="OCTANOYLTRANSFERASE LIPM-RELATED"/>
    <property type="match status" value="1"/>
</dbReference>
<dbReference type="Pfam" id="PF21948">
    <property type="entry name" value="LplA-B_cat"/>
    <property type="match status" value="1"/>
</dbReference>
<proteinExistence type="predicted"/>
<organism evidence="3 4">
    <name type="scientific">Candidatus Scalindua arabica</name>
    <dbReference type="NCBI Taxonomy" id="1127984"/>
    <lineage>
        <taxon>Bacteria</taxon>
        <taxon>Pseudomonadati</taxon>
        <taxon>Planctomycetota</taxon>
        <taxon>Candidatus Brocadiia</taxon>
        <taxon>Candidatus Brocadiales</taxon>
        <taxon>Candidatus Scalinduaceae</taxon>
        <taxon>Candidatus Scalindua</taxon>
    </lineage>
</organism>
<dbReference type="EMBL" id="JAANXD010000067">
    <property type="protein sequence ID" value="MBS1258554.1"/>
    <property type="molecule type" value="Genomic_DNA"/>
</dbReference>
<accession>A0A942A4C2</accession>
<evidence type="ECO:0000256" key="1">
    <source>
        <dbReference type="SAM" id="MobiDB-lite"/>
    </source>
</evidence>
<dbReference type="AlphaFoldDB" id="A0A942A4C2"/>
<dbReference type="PANTHER" id="PTHR43679:SF2">
    <property type="entry name" value="OCTANOYL-[GCVH]:PROTEIN N-OCTANOYLTRANSFERASE"/>
    <property type="match status" value="1"/>
</dbReference>
<reference evidence="3" key="1">
    <citation type="journal article" date="2021" name="ISME J.">
        <title>Fine-scale metabolic discontinuity in a stratified prokaryote microbiome of a Red Sea deep halocline.</title>
        <authorList>
            <person name="Michoud G."/>
            <person name="Ngugi D.K."/>
            <person name="Barozzi A."/>
            <person name="Merlino G."/>
            <person name="Calleja M.L."/>
            <person name="Delgado-Huertas A."/>
            <person name="Moran X.A.G."/>
            <person name="Daffonchio D."/>
        </authorList>
    </citation>
    <scope>NUCLEOTIDE SEQUENCE</scope>
    <source>
        <strain evidence="3">SuakinDeep_MAG55_1</strain>
    </source>
</reference>
<feature type="compositionally biased region" description="Basic and acidic residues" evidence="1">
    <location>
        <begin position="134"/>
        <end position="148"/>
    </location>
</feature>
<evidence type="ECO:0000259" key="2">
    <source>
        <dbReference type="PROSITE" id="PS51733"/>
    </source>
</evidence>
<dbReference type="Proteomes" id="UP000722750">
    <property type="component" value="Unassembled WGS sequence"/>
</dbReference>
<dbReference type="PROSITE" id="PS51733">
    <property type="entry name" value="BPL_LPL_CATALYTIC"/>
    <property type="match status" value="1"/>
</dbReference>
<dbReference type="InterPro" id="IPR004143">
    <property type="entry name" value="BPL_LPL_catalytic"/>
</dbReference>
<feature type="region of interest" description="Disordered" evidence="1">
    <location>
        <begin position="134"/>
        <end position="155"/>
    </location>
</feature>
<evidence type="ECO:0000313" key="4">
    <source>
        <dbReference type="Proteomes" id="UP000722750"/>
    </source>
</evidence>
<name>A0A942A4C2_9BACT</name>
<protein>
    <submittedName>
        <fullName evidence="3">Octanoyltransferase LipM</fullName>
    </submittedName>
</protein>
<dbReference type="Gene3D" id="3.30.930.10">
    <property type="entry name" value="Bira Bifunctional Protein, Domain 2"/>
    <property type="match status" value="1"/>
</dbReference>
<dbReference type="InterPro" id="IPR050664">
    <property type="entry name" value="Octanoyltrans_LipM/LipL"/>
</dbReference>
<comment type="caution">
    <text evidence="3">The sequence shown here is derived from an EMBL/GenBank/DDBJ whole genome shotgun (WGS) entry which is preliminary data.</text>
</comment>
<gene>
    <name evidence="3" type="ORF">MAG551_01613</name>
</gene>
<sequence>MKTETNNNWRLLFTPDVDPYMNMAIDEVLTRKCIDSEDSTAAIRFYTWKEASCSIGYFQKIENVLKPPNDKIVPVVRRPTGGGIVYHGNDITFSIVKRRMQPGRQENITSFYKLIGESLLRGLERLGFTCTSYHPEDESHRSDKERKPLNGSLSHQSYCSETPAKYDIMIDGSKVAGYAARKSQGAVLCQGYLDVHERWNGQYKDSREKAINLIFENLAGSFKDIFGITLTSSQLTEVEMRSASELRDKKYACDEWNYRK</sequence>
<evidence type="ECO:0000313" key="3">
    <source>
        <dbReference type="EMBL" id="MBS1258554.1"/>
    </source>
</evidence>
<feature type="domain" description="BPL/LPL catalytic" evidence="2">
    <location>
        <begin position="37"/>
        <end position="251"/>
    </location>
</feature>